<gene>
    <name evidence="3" type="ORF">KIN20_022891</name>
</gene>
<dbReference type="PROSITE" id="PS51670">
    <property type="entry name" value="SHKT"/>
    <property type="match status" value="2"/>
</dbReference>
<evidence type="ECO:0000259" key="2">
    <source>
        <dbReference type="PROSITE" id="PS51670"/>
    </source>
</evidence>
<comment type="caution">
    <text evidence="1">Lacks conserved residue(s) required for the propagation of feature annotation.</text>
</comment>
<evidence type="ECO:0000313" key="3">
    <source>
        <dbReference type="EMBL" id="KAJ1363119.1"/>
    </source>
</evidence>
<reference evidence="3" key="1">
    <citation type="submission" date="2021-06" db="EMBL/GenBank/DDBJ databases">
        <title>Parelaphostrongylus tenuis whole genome reference sequence.</title>
        <authorList>
            <person name="Garwood T.J."/>
            <person name="Larsen P.A."/>
            <person name="Fountain-Jones N.M."/>
            <person name="Garbe J.R."/>
            <person name="Macchietto M.G."/>
            <person name="Kania S.A."/>
            <person name="Gerhold R.W."/>
            <person name="Richards J.E."/>
            <person name="Wolf T.M."/>
        </authorList>
    </citation>
    <scope>NUCLEOTIDE SEQUENCE</scope>
    <source>
        <strain evidence="3">MNPRO001-30</strain>
        <tissue evidence="3">Meninges</tissue>
    </source>
</reference>
<name>A0AAD5NBV5_PARTN</name>
<dbReference type="SMART" id="SM00254">
    <property type="entry name" value="ShKT"/>
    <property type="match status" value="2"/>
</dbReference>
<feature type="disulfide bond" evidence="1">
    <location>
        <begin position="4"/>
        <end position="38"/>
    </location>
</feature>
<protein>
    <recommendedName>
        <fullName evidence="2">ShKT domain-containing protein</fullName>
    </recommendedName>
</protein>
<evidence type="ECO:0000313" key="4">
    <source>
        <dbReference type="Proteomes" id="UP001196413"/>
    </source>
</evidence>
<proteinExistence type="predicted"/>
<comment type="caution">
    <text evidence="3">The sequence shown here is derived from an EMBL/GenBank/DDBJ whole genome shotgun (WGS) entry which is preliminary data.</text>
</comment>
<dbReference type="EMBL" id="JAHQIW010004619">
    <property type="protein sequence ID" value="KAJ1363119.1"/>
    <property type="molecule type" value="Genomic_DNA"/>
</dbReference>
<dbReference type="AlphaFoldDB" id="A0AAD5NBV5"/>
<organism evidence="3 4">
    <name type="scientific">Parelaphostrongylus tenuis</name>
    <name type="common">Meningeal worm</name>
    <dbReference type="NCBI Taxonomy" id="148309"/>
    <lineage>
        <taxon>Eukaryota</taxon>
        <taxon>Metazoa</taxon>
        <taxon>Ecdysozoa</taxon>
        <taxon>Nematoda</taxon>
        <taxon>Chromadorea</taxon>
        <taxon>Rhabditida</taxon>
        <taxon>Rhabditina</taxon>
        <taxon>Rhabditomorpha</taxon>
        <taxon>Strongyloidea</taxon>
        <taxon>Metastrongylidae</taxon>
        <taxon>Parelaphostrongylus</taxon>
    </lineage>
</organism>
<dbReference type="InterPro" id="IPR003582">
    <property type="entry name" value="ShKT_dom"/>
</dbReference>
<dbReference type="Pfam" id="PF01549">
    <property type="entry name" value="ShK"/>
    <property type="match status" value="2"/>
</dbReference>
<evidence type="ECO:0000256" key="1">
    <source>
        <dbReference type="PROSITE-ProRule" id="PRU01005"/>
    </source>
</evidence>
<feature type="domain" description="ShKT" evidence="2">
    <location>
        <begin position="4"/>
        <end position="38"/>
    </location>
</feature>
<keyword evidence="4" id="KW-1185">Reference proteome</keyword>
<accession>A0AAD5NBV5</accession>
<keyword evidence="1" id="KW-1015">Disulfide bond</keyword>
<feature type="domain" description="ShKT" evidence="2">
    <location>
        <begin position="48"/>
        <end position="81"/>
    </location>
</feature>
<dbReference type="Proteomes" id="UP001196413">
    <property type="component" value="Unassembled WGS sequence"/>
</dbReference>
<sequence length="186" mass="21197">MDDCYNDNICCPQWSLLGECHKTEKWMACNCRVSCGYCMPGNYSYGTCSDYHADCHGWAVLGECEKRSWMLENCRHSCRSCYSQEDLREMCSGPVGRESYLRTPLRKQAFHRLAGHTMLSRHLSPWGQVEGDYSDRLSHGGSMGWSNRGGAHGPPEVPIVSPTSFQSPTLIVPLGWAWIRRLRRKK</sequence>